<dbReference type="InterPro" id="IPR006336">
    <property type="entry name" value="GCS2"/>
</dbReference>
<proteinExistence type="inferred from homology"/>
<dbReference type="OrthoDB" id="9769628at2"/>
<evidence type="ECO:0000313" key="6">
    <source>
        <dbReference type="EMBL" id="SDL94381.1"/>
    </source>
</evidence>
<evidence type="ECO:0000256" key="5">
    <source>
        <dbReference type="HAMAP-Rule" id="MF_01609"/>
    </source>
</evidence>
<keyword evidence="2 5" id="KW-0547">Nucleotide-binding</keyword>
<dbReference type="Pfam" id="PF04107">
    <property type="entry name" value="GCS2"/>
    <property type="match status" value="1"/>
</dbReference>
<dbReference type="Proteomes" id="UP000199350">
    <property type="component" value="Chromosome I"/>
</dbReference>
<dbReference type="GO" id="GO:0042398">
    <property type="term" value="P:modified amino acid biosynthetic process"/>
    <property type="evidence" value="ECO:0007669"/>
    <property type="project" value="InterPro"/>
</dbReference>
<dbReference type="InterPro" id="IPR014746">
    <property type="entry name" value="Gln_synth/guanido_kin_cat_dom"/>
</dbReference>
<dbReference type="NCBIfam" id="TIGR02050">
    <property type="entry name" value="gshA_cyan_rel"/>
    <property type="match status" value="1"/>
</dbReference>
<evidence type="ECO:0000256" key="4">
    <source>
        <dbReference type="ARBA" id="ARBA00048819"/>
    </source>
</evidence>
<dbReference type="EC" id="6.3.2.2" evidence="5"/>
<sequence length="377" mass="43164">MDPFRDFARSPNQTLGVEWEICLVDPQTRDLVPRAAEVIDEVTARHPELHLEREFLQNTIELVTPVCTNAGEAVRFLTDATEKVRAVAEEENLRLWASGGHPFSDFRKQPLSPKITYKEIINRTQYWGQQMMLWGIHCHIGIRHEDRVWPIINAVMTKYPHLLAISASSPGWDGLDTGYASNRTMLYQQLPTAGMPYQFQSWDEWVQFMRDQQTSGVINHTGSMHFDVRPAAKWGTIEVRISDATSNLRELAAIAALTHCLVVHYDRMIDEGKEFPTLQPWHVAENKWRGARYGMEALVITSRATDERWVTEELVDLVDSLQGVAADLGCVEELNLVLEILERGAGYQRQRRLFDVHRDWKPAVDLACDELTSLTWG</sequence>
<dbReference type="NCBIfam" id="NF010044">
    <property type="entry name" value="PRK13517.1-4"/>
    <property type="match status" value="1"/>
</dbReference>
<dbReference type="InterPro" id="IPR011793">
    <property type="entry name" value="YbdK"/>
</dbReference>
<comment type="catalytic activity">
    <reaction evidence="4 5">
        <text>L-cysteine + L-glutamate + ATP = gamma-L-glutamyl-L-cysteine + ADP + phosphate + H(+)</text>
        <dbReference type="Rhea" id="RHEA:13285"/>
        <dbReference type="ChEBI" id="CHEBI:15378"/>
        <dbReference type="ChEBI" id="CHEBI:29985"/>
        <dbReference type="ChEBI" id="CHEBI:30616"/>
        <dbReference type="ChEBI" id="CHEBI:35235"/>
        <dbReference type="ChEBI" id="CHEBI:43474"/>
        <dbReference type="ChEBI" id="CHEBI:58173"/>
        <dbReference type="ChEBI" id="CHEBI:456216"/>
        <dbReference type="EC" id="6.3.2.2"/>
    </reaction>
</comment>
<reference evidence="7" key="1">
    <citation type="submission" date="2016-10" db="EMBL/GenBank/DDBJ databases">
        <authorList>
            <person name="Varghese N."/>
            <person name="Submissions S."/>
        </authorList>
    </citation>
    <scope>NUCLEOTIDE SEQUENCE [LARGE SCALE GENOMIC DNA]</scope>
    <source>
        <strain evidence="7">DSM 20632</strain>
    </source>
</reference>
<keyword evidence="1 5" id="KW-0436">Ligase</keyword>
<protein>
    <recommendedName>
        <fullName evidence="5">Putative glutamate--cysteine ligase 2</fullName>
        <ecNumber evidence="5">6.3.2.2</ecNumber>
    </recommendedName>
    <alternativeName>
        <fullName evidence="5">Gamma-glutamylcysteine synthetase 2</fullName>
        <shortName evidence="5">GCS 2</shortName>
        <shortName evidence="5">Gamma-GCS 2</shortName>
    </alternativeName>
</protein>
<dbReference type="GO" id="GO:0005524">
    <property type="term" value="F:ATP binding"/>
    <property type="evidence" value="ECO:0007669"/>
    <property type="project" value="UniProtKB-KW"/>
</dbReference>
<comment type="function">
    <text evidence="5">ATP-dependent carboxylate-amine ligase which exhibits weak glutamate--cysteine ligase activity.</text>
</comment>
<evidence type="ECO:0000256" key="2">
    <source>
        <dbReference type="ARBA" id="ARBA00022741"/>
    </source>
</evidence>
<dbReference type="InterPro" id="IPR050141">
    <property type="entry name" value="GCL_type2/YbdK_subfam"/>
</dbReference>
<dbReference type="RefSeq" id="WP_092150324.1">
    <property type="nucleotide sequence ID" value="NZ_LT629700.1"/>
</dbReference>
<dbReference type="PANTHER" id="PTHR36510:SF1">
    <property type="entry name" value="GLUTAMATE--CYSTEINE LIGASE 2-RELATED"/>
    <property type="match status" value="1"/>
</dbReference>
<evidence type="ECO:0000256" key="3">
    <source>
        <dbReference type="ARBA" id="ARBA00022840"/>
    </source>
</evidence>
<dbReference type="STRING" id="38302.SAMN04488535_1332"/>
<keyword evidence="7" id="KW-1185">Reference proteome</keyword>
<name>A0A1G9P797_9CORY</name>
<evidence type="ECO:0000313" key="7">
    <source>
        <dbReference type="Proteomes" id="UP000199350"/>
    </source>
</evidence>
<accession>A0A1G9P797</accession>
<dbReference type="GO" id="GO:0004357">
    <property type="term" value="F:glutamate-cysteine ligase activity"/>
    <property type="evidence" value="ECO:0007669"/>
    <property type="project" value="UniProtKB-EC"/>
</dbReference>
<dbReference type="HAMAP" id="MF_01609">
    <property type="entry name" value="Glu_cys_ligase_2"/>
    <property type="match status" value="1"/>
</dbReference>
<evidence type="ECO:0000256" key="1">
    <source>
        <dbReference type="ARBA" id="ARBA00022598"/>
    </source>
</evidence>
<dbReference type="NCBIfam" id="NF010042">
    <property type="entry name" value="PRK13517.1-2"/>
    <property type="match status" value="1"/>
</dbReference>
<organism evidence="6 7">
    <name type="scientific">Corynebacterium mycetoides</name>
    <dbReference type="NCBI Taxonomy" id="38302"/>
    <lineage>
        <taxon>Bacteria</taxon>
        <taxon>Bacillati</taxon>
        <taxon>Actinomycetota</taxon>
        <taxon>Actinomycetes</taxon>
        <taxon>Mycobacteriales</taxon>
        <taxon>Corynebacteriaceae</taxon>
        <taxon>Corynebacterium</taxon>
    </lineage>
</organism>
<comment type="similarity">
    <text evidence="5">Belongs to the glutamate--cysteine ligase type 2 family. YbdK subfamily.</text>
</comment>
<dbReference type="EMBL" id="LT629700">
    <property type="protein sequence ID" value="SDL94381.1"/>
    <property type="molecule type" value="Genomic_DNA"/>
</dbReference>
<dbReference type="AlphaFoldDB" id="A0A1G9P797"/>
<dbReference type="SUPFAM" id="SSF55931">
    <property type="entry name" value="Glutamine synthetase/guanido kinase"/>
    <property type="match status" value="1"/>
</dbReference>
<dbReference type="PANTHER" id="PTHR36510">
    <property type="entry name" value="GLUTAMATE--CYSTEINE LIGASE 2-RELATED"/>
    <property type="match status" value="1"/>
</dbReference>
<keyword evidence="3 5" id="KW-0067">ATP-binding</keyword>
<gene>
    <name evidence="6" type="ORF">SAMN04488535_1332</name>
</gene>
<dbReference type="Gene3D" id="3.30.590.20">
    <property type="match status" value="1"/>
</dbReference>